<feature type="compositionally biased region" description="Basic residues" evidence="12">
    <location>
        <begin position="53"/>
        <end position="66"/>
    </location>
</feature>
<evidence type="ECO:0000256" key="8">
    <source>
        <dbReference type="ARBA" id="ARBA00023274"/>
    </source>
</evidence>
<keyword evidence="14" id="KW-1185">Reference proteome</keyword>
<comment type="similarity">
    <text evidence="1 10 11">Belongs to the universal ribosomal protein uL1 family.</text>
</comment>
<evidence type="ECO:0000256" key="7">
    <source>
        <dbReference type="ARBA" id="ARBA00022980"/>
    </source>
</evidence>
<evidence type="ECO:0000256" key="6">
    <source>
        <dbReference type="ARBA" id="ARBA00022884"/>
    </source>
</evidence>
<protein>
    <recommendedName>
        <fullName evidence="9 10">Large ribosomal subunit protein uL1</fullName>
    </recommendedName>
</protein>
<comment type="function">
    <text evidence="10">Binds directly to 23S rRNA. The L1 stalk is quite mobile in the ribosome, and is involved in E site tRNA release.</text>
</comment>
<dbReference type="CDD" id="cd00403">
    <property type="entry name" value="Ribosomal_L1"/>
    <property type="match status" value="1"/>
</dbReference>
<dbReference type="InterPro" id="IPR016095">
    <property type="entry name" value="Ribosomal_uL1_3-a/b-sand"/>
</dbReference>
<evidence type="ECO:0000256" key="3">
    <source>
        <dbReference type="ARBA" id="ARBA00022555"/>
    </source>
</evidence>
<dbReference type="InterPro" id="IPR023674">
    <property type="entry name" value="Ribosomal_uL1-like"/>
</dbReference>
<dbReference type="PANTHER" id="PTHR36427:SF3">
    <property type="entry name" value="LARGE RIBOSOMAL SUBUNIT PROTEIN UL1M"/>
    <property type="match status" value="1"/>
</dbReference>
<evidence type="ECO:0000256" key="1">
    <source>
        <dbReference type="ARBA" id="ARBA00010531"/>
    </source>
</evidence>
<organism evidence="13 14">
    <name type="scientific">Gemmata massiliana</name>
    <dbReference type="NCBI Taxonomy" id="1210884"/>
    <lineage>
        <taxon>Bacteria</taxon>
        <taxon>Pseudomonadati</taxon>
        <taxon>Planctomycetota</taxon>
        <taxon>Planctomycetia</taxon>
        <taxon>Gemmatales</taxon>
        <taxon>Gemmataceae</taxon>
        <taxon>Gemmata</taxon>
    </lineage>
</organism>
<evidence type="ECO:0000256" key="9">
    <source>
        <dbReference type="ARBA" id="ARBA00035241"/>
    </source>
</evidence>
<keyword evidence="2 10" id="KW-0678">Repressor</keyword>
<dbReference type="HAMAP" id="MF_01318_B">
    <property type="entry name" value="Ribosomal_uL1_B"/>
    <property type="match status" value="1"/>
</dbReference>
<evidence type="ECO:0000256" key="11">
    <source>
        <dbReference type="RuleBase" id="RU000659"/>
    </source>
</evidence>
<evidence type="ECO:0000313" key="14">
    <source>
        <dbReference type="Proteomes" id="UP000464178"/>
    </source>
</evidence>
<dbReference type="GO" id="GO:0015934">
    <property type="term" value="C:large ribosomal subunit"/>
    <property type="evidence" value="ECO:0007669"/>
    <property type="project" value="InterPro"/>
</dbReference>
<gene>
    <name evidence="10" type="primary">rplA</name>
    <name evidence="13" type="ORF">SOIL9_11210</name>
</gene>
<dbReference type="InterPro" id="IPR023673">
    <property type="entry name" value="Ribosomal_uL1_CS"/>
</dbReference>
<evidence type="ECO:0000256" key="5">
    <source>
        <dbReference type="ARBA" id="ARBA00022845"/>
    </source>
</evidence>
<dbReference type="InterPro" id="IPR028364">
    <property type="entry name" value="Ribosomal_uL1/biogenesis"/>
</dbReference>
<dbReference type="PROSITE" id="PS01199">
    <property type="entry name" value="RIBOSOMAL_L1"/>
    <property type="match status" value="1"/>
</dbReference>
<dbReference type="Pfam" id="PF00687">
    <property type="entry name" value="Ribosomal_L1"/>
    <property type="match status" value="1"/>
</dbReference>
<comment type="subunit">
    <text evidence="10">Part of the 50S ribosomal subunit.</text>
</comment>
<name>A0A6P2D6U2_9BACT</name>
<evidence type="ECO:0000256" key="4">
    <source>
        <dbReference type="ARBA" id="ARBA00022730"/>
    </source>
</evidence>
<dbReference type="NCBIfam" id="TIGR01169">
    <property type="entry name" value="rplA_bact"/>
    <property type="match status" value="1"/>
</dbReference>
<evidence type="ECO:0000256" key="2">
    <source>
        <dbReference type="ARBA" id="ARBA00022491"/>
    </source>
</evidence>
<dbReference type="GO" id="GO:0006412">
    <property type="term" value="P:translation"/>
    <property type="evidence" value="ECO:0007669"/>
    <property type="project" value="UniProtKB-UniRule"/>
</dbReference>
<keyword evidence="8 10" id="KW-0687">Ribonucleoprotein</keyword>
<evidence type="ECO:0000256" key="12">
    <source>
        <dbReference type="SAM" id="MobiDB-lite"/>
    </source>
</evidence>
<keyword evidence="5 10" id="KW-0810">Translation regulation</keyword>
<comment type="function">
    <text evidence="10">Protein L1 is also a translational repressor protein, it controls the translation of the L11 operon by binding to its mRNA.</text>
</comment>
<dbReference type="KEGG" id="gms:SOIL9_11210"/>
<evidence type="ECO:0000313" key="13">
    <source>
        <dbReference type="EMBL" id="VTR96637.1"/>
    </source>
</evidence>
<feature type="region of interest" description="Disordered" evidence="12">
    <location>
        <begin position="1"/>
        <end position="66"/>
    </location>
</feature>
<dbReference type="FunFam" id="3.40.50.790:FF:000001">
    <property type="entry name" value="50S ribosomal protein L1"/>
    <property type="match status" value="1"/>
</dbReference>
<keyword evidence="7 10" id="KW-0689">Ribosomal protein</keyword>
<evidence type="ECO:0000256" key="10">
    <source>
        <dbReference type="HAMAP-Rule" id="MF_01318"/>
    </source>
</evidence>
<keyword evidence="3 10" id="KW-0820">tRNA-binding</keyword>
<accession>A0A6P2D6U2</accession>
<dbReference type="EMBL" id="LR593886">
    <property type="protein sequence ID" value="VTR96637.1"/>
    <property type="molecule type" value="Genomic_DNA"/>
</dbReference>
<dbReference type="SUPFAM" id="SSF56808">
    <property type="entry name" value="Ribosomal protein L1"/>
    <property type="match status" value="1"/>
</dbReference>
<dbReference type="GO" id="GO:0006417">
    <property type="term" value="P:regulation of translation"/>
    <property type="evidence" value="ECO:0007669"/>
    <property type="project" value="UniProtKB-KW"/>
</dbReference>
<keyword evidence="4 10" id="KW-0699">rRNA-binding</keyword>
<sequence length="293" mass="30950">MANDKEPAPAGDPVVAPAPTEAAVAAPTGGDKKPDAPEAPQVKKADALETPQVKKKPGVPPRRGKKLRNHLKNVEKKLRDAGPVSVKQAVAELKKLKRAKFDETVEIHINLGIDPTQSDQMVRGAIPLPHGIGKSVRVAVFCQGDNIEKAKAAGADVVGGADLVEKVQKQNFLDFDVALASQDMMGQVSRLGKVLGPRGLMPTPKAGTVVPATGDLASVVREFKAGKVEYRSDKTGQIHAGVGKMSFDEQKLVENITVFVEQIRSVKPSGVKGNFINGVVLSATMSAGIRLTV</sequence>
<dbReference type="GO" id="GO:0019843">
    <property type="term" value="F:rRNA binding"/>
    <property type="evidence" value="ECO:0007669"/>
    <property type="project" value="UniProtKB-UniRule"/>
</dbReference>
<proteinExistence type="inferred from homology"/>
<dbReference type="AlphaFoldDB" id="A0A6P2D6U2"/>
<feature type="compositionally biased region" description="Low complexity" evidence="12">
    <location>
        <begin position="8"/>
        <end position="28"/>
    </location>
</feature>
<dbReference type="Gene3D" id="3.40.50.790">
    <property type="match status" value="1"/>
</dbReference>
<dbReference type="Gene3D" id="3.30.190.20">
    <property type="match status" value="1"/>
</dbReference>
<dbReference type="InterPro" id="IPR005878">
    <property type="entry name" value="Ribosom_uL1_bac-type"/>
</dbReference>
<dbReference type="GO" id="GO:0003735">
    <property type="term" value="F:structural constituent of ribosome"/>
    <property type="evidence" value="ECO:0007669"/>
    <property type="project" value="InterPro"/>
</dbReference>
<dbReference type="GO" id="GO:0000049">
    <property type="term" value="F:tRNA binding"/>
    <property type="evidence" value="ECO:0007669"/>
    <property type="project" value="UniProtKB-KW"/>
</dbReference>
<dbReference type="Proteomes" id="UP000464178">
    <property type="component" value="Chromosome"/>
</dbReference>
<reference evidence="13 14" key="1">
    <citation type="submission" date="2019-05" db="EMBL/GenBank/DDBJ databases">
        <authorList>
            <consortium name="Science for Life Laboratories"/>
        </authorList>
    </citation>
    <scope>NUCLEOTIDE SEQUENCE [LARGE SCALE GENOMIC DNA]</scope>
    <source>
        <strain evidence="13">Soil9</strain>
    </source>
</reference>
<dbReference type="PANTHER" id="PTHR36427">
    <property type="entry name" value="54S RIBOSOMAL PROTEIN L1, MITOCHONDRIAL"/>
    <property type="match status" value="1"/>
</dbReference>
<keyword evidence="6 10" id="KW-0694">RNA-binding</keyword>
<feature type="compositionally biased region" description="Basic and acidic residues" evidence="12">
    <location>
        <begin position="30"/>
        <end position="47"/>
    </location>
</feature>